<dbReference type="AlphaFoldDB" id="A0A1T4NJP2"/>
<evidence type="ECO:0000256" key="5">
    <source>
        <dbReference type="SAM" id="Phobius"/>
    </source>
</evidence>
<protein>
    <submittedName>
        <fullName evidence="6">Energy-coupling factor transport system permease protein</fullName>
    </submittedName>
</protein>
<proteinExistence type="predicted"/>
<sequence length="298" mass="34369">MEDLFNSKKTKNSIKKKDLVFKKCTHPLVDFLWFLGIICFCVAIRHPFYLGLSLFAGILFNIFQKNWHGLKLIIFCVPIFIFLSALNPLVSHWGETVLFLIFGKPFTKEAFFYGLNMGLVFLVMFEWFLCFGCVMTVDKFTYLFAPVFPSVSLMMVMILRLVPFCIRRGREISDGRCAIGLKKSTFKQKFSVLNAVMSSILEDGVMTALSMEKRGYGTARRTSFLNYRWRISDFFELFFLSFCAFFVVCGIKNGNCAVNFYPVINFSKIFATLQSAETFFAFAGFLFLPMIIKIFSED</sequence>
<accession>A0A1T4NJP2</accession>
<feature type="transmembrane region" description="Helical" evidence="5">
    <location>
        <begin position="234"/>
        <end position="253"/>
    </location>
</feature>
<dbReference type="RefSeq" id="WP_078930989.1">
    <property type="nucleotide sequence ID" value="NZ_FUXC01000006.1"/>
</dbReference>
<evidence type="ECO:0000313" key="6">
    <source>
        <dbReference type="EMBL" id="SJZ79482.1"/>
    </source>
</evidence>
<name>A0A1T4NJP2_9SPIR</name>
<dbReference type="InterPro" id="IPR003339">
    <property type="entry name" value="ABC/ECF_trnsptr_transmembrane"/>
</dbReference>
<evidence type="ECO:0000313" key="7">
    <source>
        <dbReference type="Proteomes" id="UP000190395"/>
    </source>
</evidence>
<keyword evidence="7" id="KW-1185">Reference proteome</keyword>
<keyword evidence="3 5" id="KW-1133">Transmembrane helix</keyword>
<dbReference type="GeneID" id="303367487"/>
<feature type="transmembrane region" description="Helical" evidence="5">
    <location>
        <begin position="143"/>
        <end position="162"/>
    </location>
</feature>
<feature type="transmembrane region" description="Helical" evidence="5">
    <location>
        <begin position="273"/>
        <end position="292"/>
    </location>
</feature>
<organism evidence="6 7">
    <name type="scientific">Treponema berlinense</name>
    <dbReference type="NCBI Taxonomy" id="225004"/>
    <lineage>
        <taxon>Bacteria</taxon>
        <taxon>Pseudomonadati</taxon>
        <taxon>Spirochaetota</taxon>
        <taxon>Spirochaetia</taxon>
        <taxon>Spirochaetales</taxon>
        <taxon>Treponemataceae</taxon>
        <taxon>Treponema</taxon>
    </lineage>
</organism>
<dbReference type="CDD" id="cd16914">
    <property type="entry name" value="EcfT"/>
    <property type="match status" value="1"/>
</dbReference>
<dbReference type="Proteomes" id="UP000190395">
    <property type="component" value="Unassembled WGS sequence"/>
</dbReference>
<dbReference type="OrthoDB" id="2039442at2"/>
<evidence type="ECO:0000256" key="3">
    <source>
        <dbReference type="ARBA" id="ARBA00022989"/>
    </source>
</evidence>
<feature type="transmembrane region" description="Helical" evidence="5">
    <location>
        <begin position="111"/>
        <end position="137"/>
    </location>
</feature>
<dbReference type="EMBL" id="FUXC01000006">
    <property type="protein sequence ID" value="SJZ79482.1"/>
    <property type="molecule type" value="Genomic_DNA"/>
</dbReference>
<feature type="transmembrane region" description="Helical" evidence="5">
    <location>
        <begin position="31"/>
        <end position="60"/>
    </location>
</feature>
<evidence type="ECO:0000256" key="2">
    <source>
        <dbReference type="ARBA" id="ARBA00022692"/>
    </source>
</evidence>
<reference evidence="6 7" key="1">
    <citation type="submission" date="2017-02" db="EMBL/GenBank/DDBJ databases">
        <authorList>
            <person name="Peterson S.W."/>
        </authorList>
    </citation>
    <scope>NUCLEOTIDE SEQUENCE [LARGE SCALE GENOMIC DNA]</scope>
    <source>
        <strain evidence="6 7">ATCC BAA-909</strain>
    </source>
</reference>
<feature type="transmembrane region" description="Helical" evidence="5">
    <location>
        <begin position="72"/>
        <end position="90"/>
    </location>
</feature>
<gene>
    <name evidence="6" type="ORF">SAMN02745152_01245</name>
</gene>
<dbReference type="STRING" id="225004.SAMN02745152_01245"/>
<evidence type="ECO:0000256" key="1">
    <source>
        <dbReference type="ARBA" id="ARBA00004141"/>
    </source>
</evidence>
<keyword evidence="4 5" id="KW-0472">Membrane</keyword>
<dbReference type="GO" id="GO:0005886">
    <property type="term" value="C:plasma membrane"/>
    <property type="evidence" value="ECO:0007669"/>
    <property type="project" value="UniProtKB-ARBA"/>
</dbReference>
<evidence type="ECO:0000256" key="4">
    <source>
        <dbReference type="ARBA" id="ARBA00023136"/>
    </source>
</evidence>
<comment type="subcellular location">
    <subcellularLocation>
        <location evidence="1">Membrane</location>
        <topology evidence="1">Multi-pass membrane protein</topology>
    </subcellularLocation>
</comment>
<keyword evidence="2 5" id="KW-0812">Transmembrane</keyword>